<name>A0A1V6M1Z0_9BACT</name>
<dbReference type="InterPro" id="IPR001387">
    <property type="entry name" value="Cro/C1-type_HTH"/>
</dbReference>
<evidence type="ECO:0000313" key="3">
    <source>
        <dbReference type="EMBL" id="OQD46418.1"/>
    </source>
</evidence>
<dbReference type="CDD" id="cd00093">
    <property type="entry name" value="HTH_XRE"/>
    <property type="match status" value="1"/>
</dbReference>
<sequence length="199" mass="23003">MRKNLSQKKFAEKIGVPIATYQRYEYGETLPPEPVLKRVAEVCNTTVDEILGRDSFETLRRFIAKEQEAHAATKEADKAYWEKIGKSIAKWGIPVPEEINPKELLKIITIYARHGINMVEIIKGQISPEKQGGIIQYEGQERRKYWPYTQEEQLYHDKLQAILKGKNKKNALAIKQNIDAFYETRDVEIPLEKKKAEGS</sequence>
<proteinExistence type="predicted"/>
<dbReference type="SUPFAM" id="SSF47413">
    <property type="entry name" value="lambda repressor-like DNA-binding domains"/>
    <property type="match status" value="1"/>
</dbReference>
<dbReference type="Proteomes" id="UP000242219">
    <property type="component" value="Unassembled WGS sequence"/>
</dbReference>
<dbReference type="InterPro" id="IPR010982">
    <property type="entry name" value="Lambda_DNA-bd_dom_sf"/>
</dbReference>
<dbReference type="EMBL" id="MJUW02000038">
    <property type="protein sequence ID" value="OQD46418.1"/>
    <property type="molecule type" value="Genomic_DNA"/>
</dbReference>
<dbReference type="AlphaFoldDB" id="A0A1V6M1Z0"/>
<dbReference type="PANTHER" id="PTHR46558:SF11">
    <property type="entry name" value="HTH-TYPE TRANSCRIPTIONAL REGULATOR XRE"/>
    <property type="match status" value="1"/>
</dbReference>
<dbReference type="PANTHER" id="PTHR46558">
    <property type="entry name" value="TRACRIPTIONAL REGULATORY PROTEIN-RELATED-RELATED"/>
    <property type="match status" value="1"/>
</dbReference>
<keyword evidence="4" id="KW-1185">Reference proteome</keyword>
<comment type="caution">
    <text evidence="3">The sequence shown here is derived from an EMBL/GenBank/DDBJ whole genome shotgun (WGS) entry which is preliminary data.</text>
</comment>
<gene>
    <name evidence="3" type="ORF">BIY37_03425</name>
</gene>
<dbReference type="Gene3D" id="1.10.260.40">
    <property type="entry name" value="lambda repressor-like DNA-binding domains"/>
    <property type="match status" value="1"/>
</dbReference>
<keyword evidence="1" id="KW-0238">DNA-binding</keyword>
<accession>A0A1V6M1Z0</accession>
<dbReference type="Pfam" id="PF01381">
    <property type="entry name" value="HTH_3"/>
    <property type="match status" value="1"/>
</dbReference>
<dbReference type="PROSITE" id="PS50943">
    <property type="entry name" value="HTH_CROC1"/>
    <property type="match status" value="1"/>
</dbReference>
<evidence type="ECO:0000313" key="4">
    <source>
        <dbReference type="Proteomes" id="UP000242219"/>
    </source>
</evidence>
<protein>
    <recommendedName>
        <fullName evidence="2">HTH cro/C1-type domain-containing protein</fullName>
    </recommendedName>
</protein>
<dbReference type="SMART" id="SM00530">
    <property type="entry name" value="HTH_XRE"/>
    <property type="match status" value="1"/>
</dbReference>
<feature type="domain" description="HTH cro/C1-type" evidence="2">
    <location>
        <begin position="2"/>
        <end position="50"/>
    </location>
</feature>
<organism evidence="3 4">
    <name type="scientific">Candidatus Brocadia sapporoensis</name>
    <dbReference type="NCBI Taxonomy" id="392547"/>
    <lineage>
        <taxon>Bacteria</taxon>
        <taxon>Pseudomonadati</taxon>
        <taxon>Planctomycetota</taxon>
        <taxon>Candidatus Brocadiia</taxon>
        <taxon>Candidatus Brocadiales</taxon>
        <taxon>Candidatus Brocadiaceae</taxon>
        <taxon>Candidatus Brocadia</taxon>
    </lineage>
</organism>
<reference evidence="3 4" key="1">
    <citation type="journal article" date="2016" name="Genome Announc.">
        <title>Draft Genome Sequence of the Anaerobic Ammonium-Oxidizing Bacterium 'Candidatus Brocadia sp. 40'.</title>
        <authorList>
            <person name="Ali M."/>
            <person name="Haroon M.F."/>
            <person name="Narita Y."/>
            <person name="Zhang L."/>
            <person name="Rangel Shaw D."/>
            <person name="Okabe S."/>
            <person name="Saikaly P.E."/>
        </authorList>
    </citation>
    <scope>NUCLEOTIDE SEQUENCE [LARGE SCALE GENOMIC DNA]</scope>
    <source>
        <strain evidence="3 4">40</strain>
    </source>
</reference>
<dbReference type="GO" id="GO:0003677">
    <property type="term" value="F:DNA binding"/>
    <property type="evidence" value="ECO:0007669"/>
    <property type="project" value="UniProtKB-KW"/>
</dbReference>
<evidence type="ECO:0000256" key="1">
    <source>
        <dbReference type="ARBA" id="ARBA00023125"/>
    </source>
</evidence>
<evidence type="ECO:0000259" key="2">
    <source>
        <dbReference type="PROSITE" id="PS50943"/>
    </source>
</evidence>